<dbReference type="InterPro" id="IPR001296">
    <property type="entry name" value="Glyco_trans_1"/>
</dbReference>
<dbReference type="GO" id="GO:0016757">
    <property type="term" value="F:glycosyltransferase activity"/>
    <property type="evidence" value="ECO:0007669"/>
    <property type="project" value="UniProtKB-KW"/>
</dbReference>
<dbReference type="Pfam" id="PF00534">
    <property type="entry name" value="Glycos_transf_1"/>
    <property type="match status" value="1"/>
</dbReference>
<dbReference type="InterPro" id="IPR022623">
    <property type="entry name" value="Glyco_trans_4"/>
</dbReference>
<keyword evidence="7" id="KW-1185">Reference proteome</keyword>
<dbReference type="Proteomes" id="UP000282125">
    <property type="component" value="Unassembled WGS sequence"/>
</dbReference>
<evidence type="ECO:0000256" key="1">
    <source>
        <dbReference type="ARBA" id="ARBA00022676"/>
    </source>
</evidence>
<comment type="caution">
    <text evidence="6">The sequence shown here is derived from an EMBL/GenBank/DDBJ whole genome shotgun (WGS) entry which is preliminary data.</text>
</comment>
<name>A0A3P3DMT5_9RHOB</name>
<reference evidence="6 7" key="1">
    <citation type="submission" date="2018-11" db="EMBL/GenBank/DDBJ databases">
        <title>Gemmobacter sp. nov., YIM 102744-1 draft genome.</title>
        <authorList>
            <person name="Li G."/>
            <person name="Jiang Y."/>
        </authorList>
    </citation>
    <scope>NUCLEOTIDE SEQUENCE [LARGE SCALE GENOMIC DNA]</scope>
    <source>
        <strain evidence="6 7">YIM 102744-1</strain>
    </source>
</reference>
<feature type="region of interest" description="Disordered" evidence="3">
    <location>
        <begin position="410"/>
        <end position="429"/>
    </location>
</feature>
<dbReference type="Pfam" id="PF12000">
    <property type="entry name" value="Glyco_trans_4_3"/>
    <property type="match status" value="1"/>
</dbReference>
<evidence type="ECO:0000259" key="5">
    <source>
        <dbReference type="Pfam" id="PF12000"/>
    </source>
</evidence>
<organism evidence="6 7">
    <name type="scientific">Falsigemmobacter faecalis</name>
    <dbReference type="NCBI Taxonomy" id="2488730"/>
    <lineage>
        <taxon>Bacteria</taxon>
        <taxon>Pseudomonadati</taxon>
        <taxon>Pseudomonadota</taxon>
        <taxon>Alphaproteobacteria</taxon>
        <taxon>Rhodobacterales</taxon>
        <taxon>Paracoccaceae</taxon>
        <taxon>Falsigemmobacter</taxon>
    </lineage>
</organism>
<feature type="domain" description="Glycosyl transferase family 4" evidence="5">
    <location>
        <begin position="24"/>
        <end position="194"/>
    </location>
</feature>
<evidence type="ECO:0000256" key="3">
    <source>
        <dbReference type="SAM" id="MobiDB-lite"/>
    </source>
</evidence>
<accession>A0A3P3DMT5</accession>
<dbReference type="PANTHER" id="PTHR12526">
    <property type="entry name" value="GLYCOSYLTRANSFERASE"/>
    <property type="match status" value="1"/>
</dbReference>
<keyword evidence="1" id="KW-0328">Glycosyltransferase</keyword>
<feature type="domain" description="Glycosyl transferase family 1" evidence="4">
    <location>
        <begin position="214"/>
        <end position="381"/>
    </location>
</feature>
<dbReference type="PANTHER" id="PTHR12526:SF510">
    <property type="entry name" value="D-INOSITOL 3-PHOSPHATE GLYCOSYLTRANSFERASE"/>
    <property type="match status" value="1"/>
</dbReference>
<protein>
    <submittedName>
        <fullName evidence="6">Glycosyltransferase</fullName>
    </submittedName>
</protein>
<evidence type="ECO:0000256" key="2">
    <source>
        <dbReference type="ARBA" id="ARBA00022679"/>
    </source>
</evidence>
<dbReference type="RefSeq" id="WP_124964544.1">
    <property type="nucleotide sequence ID" value="NZ_RRAZ01000010.1"/>
</dbReference>
<dbReference type="AlphaFoldDB" id="A0A3P3DMT5"/>
<evidence type="ECO:0000313" key="6">
    <source>
        <dbReference type="EMBL" id="RRH75481.1"/>
    </source>
</evidence>
<dbReference type="EMBL" id="RRAZ01000010">
    <property type="protein sequence ID" value="RRH75481.1"/>
    <property type="molecule type" value="Genomic_DNA"/>
</dbReference>
<gene>
    <name evidence="6" type="ORF">EG244_08325</name>
</gene>
<dbReference type="SUPFAM" id="SSF53756">
    <property type="entry name" value="UDP-Glycosyltransferase/glycogen phosphorylase"/>
    <property type="match status" value="1"/>
</dbReference>
<evidence type="ECO:0000313" key="7">
    <source>
        <dbReference type="Proteomes" id="UP000282125"/>
    </source>
</evidence>
<keyword evidence="2 6" id="KW-0808">Transferase</keyword>
<proteinExistence type="predicted"/>
<evidence type="ECO:0000259" key="4">
    <source>
        <dbReference type="Pfam" id="PF00534"/>
    </source>
</evidence>
<dbReference type="OrthoDB" id="9793726at2"/>
<dbReference type="Gene3D" id="3.40.50.2000">
    <property type="entry name" value="Glycogen Phosphorylase B"/>
    <property type="match status" value="2"/>
</dbReference>
<sequence>MKILFVHQNFPGQFLHLAPELQRRGHQVLALTDAVNTRASPVRVVRYHAPAEAPDPVACRLGRAYTEASDRGVAVARAARALRDRHGFVPDVIFGHSGWGETLFLKTVWPEARLLIYAEFFYQSEGADTGFDSEFESRPDFERAIVTEARRTHLATALLGADAALAPTQWQASTFPPALRSLIEVGFDGVDTDLVRPDGTARLTLPDGRPLRAGDEVLSFVNRNLEPYRGWHIFARALPAVLAARPEARVVIVGGEGTSYGAAPPQGSWKEVLLRELEGRIDLTRVHFTGRLPYADFLRLMQITRVHAYLTYPFVLSWSMAEAMAAGALVVASDTAPVREFVTDGVTGRLVDFFDVAGWSAALTEALANPAAALPLRRAARGHMVAHYDLRRVCLPQIVKFVEAQTAPRSPRSQISARTPSSAEPSITS</sequence>